<evidence type="ECO:0000259" key="11">
    <source>
        <dbReference type="PROSITE" id="PS51733"/>
    </source>
</evidence>
<keyword evidence="13" id="KW-1185">Reference proteome</keyword>
<keyword evidence="4 6" id="KW-0012">Acyltransferase</keyword>
<dbReference type="Pfam" id="PF21948">
    <property type="entry name" value="LplA-B_cat"/>
    <property type="match status" value="1"/>
</dbReference>
<evidence type="ECO:0000256" key="9">
    <source>
        <dbReference type="PIRSR" id="PIRSR016262-2"/>
    </source>
</evidence>
<feature type="domain" description="BPL/LPL catalytic" evidence="11">
    <location>
        <begin position="44"/>
        <end position="222"/>
    </location>
</feature>
<dbReference type="InterPro" id="IPR000544">
    <property type="entry name" value="Octanoyltransferase"/>
</dbReference>
<organism evidence="12 13">
    <name type="scientific">Halothiobacillus diazotrophicus</name>
    <dbReference type="NCBI Taxonomy" id="1860122"/>
    <lineage>
        <taxon>Bacteria</taxon>
        <taxon>Pseudomonadati</taxon>
        <taxon>Pseudomonadota</taxon>
        <taxon>Gammaproteobacteria</taxon>
        <taxon>Chromatiales</taxon>
        <taxon>Halothiobacillaceae</taxon>
        <taxon>Halothiobacillus</taxon>
    </lineage>
</organism>
<sequence length="222" mass="23869">MSRCASEAASASVVPNPVLRDLGRACDFATIHRQMVEFTRQRDSTTPDEYWYLTHAPVFTQGLNGRPEHVLDPGGIPVVPTDRGGQVTYHGPGQLVLYTLVDLARRGIGVREWVSRLEQSIIDVLATFGVSAERLSGAPGVYVSGAKIAALGLKVRQGRCYHGLSFNIDMDLAPFARINPCGMARLPVTQLRDVCAEGATASALSIEGIARQLVELLSAPGD</sequence>
<keyword evidence="2 6" id="KW-0963">Cytoplasm</keyword>
<evidence type="ECO:0000256" key="5">
    <source>
        <dbReference type="ARBA" id="ARBA00024732"/>
    </source>
</evidence>
<dbReference type="InterPro" id="IPR020605">
    <property type="entry name" value="Octanoyltransferase_CS"/>
</dbReference>
<dbReference type="STRING" id="1860122.A9404_05980"/>
<dbReference type="GO" id="GO:0005737">
    <property type="term" value="C:cytoplasm"/>
    <property type="evidence" value="ECO:0007669"/>
    <property type="project" value="UniProtKB-SubCell"/>
</dbReference>
<evidence type="ECO:0000313" key="13">
    <source>
        <dbReference type="Proteomes" id="UP000078596"/>
    </source>
</evidence>
<evidence type="ECO:0000256" key="10">
    <source>
        <dbReference type="PIRSR" id="PIRSR016262-3"/>
    </source>
</evidence>
<dbReference type="Proteomes" id="UP000078596">
    <property type="component" value="Chromosome"/>
</dbReference>
<evidence type="ECO:0000256" key="7">
    <source>
        <dbReference type="PIRNR" id="PIRNR016262"/>
    </source>
</evidence>
<dbReference type="CDD" id="cd16444">
    <property type="entry name" value="LipB"/>
    <property type="match status" value="1"/>
</dbReference>
<protein>
    <recommendedName>
        <fullName evidence="6 7">Octanoyltransferase</fullName>
        <ecNumber evidence="6 7">2.3.1.181</ecNumber>
    </recommendedName>
    <alternativeName>
        <fullName evidence="6">Lipoate-protein ligase B</fullName>
    </alternativeName>
    <alternativeName>
        <fullName evidence="6">Lipoyl/octanoyl transferase</fullName>
    </alternativeName>
    <alternativeName>
        <fullName evidence="6">Octanoyl-[acyl-carrier-protein]-protein N-octanoyltransferase</fullName>
    </alternativeName>
</protein>
<dbReference type="NCBIfam" id="TIGR00214">
    <property type="entry name" value="lipB"/>
    <property type="match status" value="1"/>
</dbReference>
<comment type="miscellaneous">
    <text evidence="6">In the reaction, the free carboxyl group of octanoic acid is attached via an amide linkage to the epsilon-amino group of a specific lysine residue of lipoyl domains of lipoate-dependent enzymes.</text>
</comment>
<dbReference type="FunFam" id="3.30.930.10:FF:000020">
    <property type="entry name" value="Octanoyltransferase"/>
    <property type="match status" value="1"/>
</dbReference>
<dbReference type="SUPFAM" id="SSF55681">
    <property type="entry name" value="Class II aaRS and biotin synthetases"/>
    <property type="match status" value="1"/>
</dbReference>
<name>A0A191ZGI0_9GAMM</name>
<keyword evidence="3 6" id="KW-0808">Transferase</keyword>
<evidence type="ECO:0000313" key="12">
    <source>
        <dbReference type="EMBL" id="ANJ66989.1"/>
    </source>
</evidence>
<evidence type="ECO:0000256" key="1">
    <source>
        <dbReference type="ARBA" id="ARBA00004821"/>
    </source>
</evidence>
<comment type="pathway">
    <text evidence="1 6 7">Protein modification; protein lipoylation via endogenous pathway; protein N(6)-(lipoyl)lysine from octanoyl-[acyl-carrier-protein]: step 1/2.</text>
</comment>
<accession>A0A191ZGI0</accession>
<dbReference type="PROSITE" id="PS01313">
    <property type="entry name" value="LIPB"/>
    <property type="match status" value="1"/>
</dbReference>
<feature type="binding site" evidence="6 9">
    <location>
        <begin position="150"/>
        <end position="152"/>
    </location>
    <ligand>
        <name>substrate</name>
    </ligand>
</feature>
<dbReference type="PANTHER" id="PTHR10993:SF7">
    <property type="entry name" value="LIPOYLTRANSFERASE 2, MITOCHONDRIAL-RELATED"/>
    <property type="match status" value="1"/>
</dbReference>
<feature type="active site" description="Acyl-thioester intermediate" evidence="6 8">
    <location>
        <position position="181"/>
    </location>
</feature>
<dbReference type="GO" id="GO:0033819">
    <property type="term" value="F:lipoyl(octanoyl) transferase activity"/>
    <property type="evidence" value="ECO:0007669"/>
    <property type="project" value="UniProtKB-EC"/>
</dbReference>
<dbReference type="EMBL" id="CP016027">
    <property type="protein sequence ID" value="ANJ66989.1"/>
    <property type="molecule type" value="Genomic_DNA"/>
</dbReference>
<dbReference type="OrthoDB" id="9787061at2"/>
<evidence type="ECO:0000256" key="6">
    <source>
        <dbReference type="HAMAP-Rule" id="MF_00013"/>
    </source>
</evidence>
<comment type="function">
    <text evidence="5 6 7">Catalyzes the transfer of endogenously produced octanoic acid from octanoyl-acyl-carrier-protein onto the lipoyl domains of lipoate-dependent enzymes. Lipoyl-ACP can also act as a substrate although octanoyl-ACP is likely to be the physiological substrate.</text>
</comment>
<feature type="binding site" evidence="6 9">
    <location>
        <begin position="163"/>
        <end position="165"/>
    </location>
    <ligand>
        <name>substrate</name>
    </ligand>
</feature>
<dbReference type="InterPro" id="IPR045864">
    <property type="entry name" value="aa-tRNA-synth_II/BPL/LPL"/>
</dbReference>
<dbReference type="PROSITE" id="PS51733">
    <property type="entry name" value="BPL_LPL_CATALYTIC"/>
    <property type="match status" value="1"/>
</dbReference>
<comment type="catalytic activity">
    <reaction evidence="6 7">
        <text>octanoyl-[ACP] + L-lysyl-[protein] = N(6)-octanoyl-L-lysyl-[protein] + holo-[ACP] + H(+)</text>
        <dbReference type="Rhea" id="RHEA:17665"/>
        <dbReference type="Rhea" id="RHEA-COMP:9636"/>
        <dbReference type="Rhea" id="RHEA-COMP:9685"/>
        <dbReference type="Rhea" id="RHEA-COMP:9752"/>
        <dbReference type="Rhea" id="RHEA-COMP:9928"/>
        <dbReference type="ChEBI" id="CHEBI:15378"/>
        <dbReference type="ChEBI" id="CHEBI:29969"/>
        <dbReference type="ChEBI" id="CHEBI:64479"/>
        <dbReference type="ChEBI" id="CHEBI:78463"/>
        <dbReference type="ChEBI" id="CHEBI:78809"/>
        <dbReference type="EC" id="2.3.1.181"/>
    </reaction>
</comment>
<dbReference type="AlphaFoldDB" id="A0A191ZGI0"/>
<gene>
    <name evidence="6" type="primary">lipB</name>
    <name evidence="12" type="ORF">A9404_05980</name>
</gene>
<comment type="subcellular location">
    <subcellularLocation>
        <location evidence="6">Cytoplasm</location>
    </subcellularLocation>
</comment>
<dbReference type="PANTHER" id="PTHR10993">
    <property type="entry name" value="OCTANOYLTRANSFERASE"/>
    <property type="match status" value="1"/>
</dbReference>
<proteinExistence type="inferred from homology"/>
<evidence type="ECO:0000256" key="4">
    <source>
        <dbReference type="ARBA" id="ARBA00023315"/>
    </source>
</evidence>
<evidence type="ECO:0000256" key="2">
    <source>
        <dbReference type="ARBA" id="ARBA00022490"/>
    </source>
</evidence>
<evidence type="ECO:0000256" key="8">
    <source>
        <dbReference type="PIRSR" id="PIRSR016262-1"/>
    </source>
</evidence>
<comment type="similarity">
    <text evidence="6 7">Belongs to the LipB family.</text>
</comment>
<evidence type="ECO:0000256" key="3">
    <source>
        <dbReference type="ARBA" id="ARBA00022679"/>
    </source>
</evidence>
<feature type="binding site" evidence="6 9">
    <location>
        <begin position="83"/>
        <end position="90"/>
    </location>
    <ligand>
        <name>substrate</name>
    </ligand>
</feature>
<dbReference type="RefSeq" id="WP_066099351.1">
    <property type="nucleotide sequence ID" value="NZ_CP016027.1"/>
</dbReference>
<dbReference type="HAMAP" id="MF_00013">
    <property type="entry name" value="LipB"/>
    <property type="match status" value="1"/>
</dbReference>
<dbReference type="PIRSF" id="PIRSF016262">
    <property type="entry name" value="LPLase"/>
    <property type="match status" value="1"/>
</dbReference>
<dbReference type="InterPro" id="IPR004143">
    <property type="entry name" value="BPL_LPL_catalytic"/>
</dbReference>
<dbReference type="GO" id="GO:0009249">
    <property type="term" value="P:protein lipoylation"/>
    <property type="evidence" value="ECO:0007669"/>
    <property type="project" value="InterPro"/>
</dbReference>
<dbReference type="EC" id="2.3.1.181" evidence="6 7"/>
<reference evidence="12 13" key="1">
    <citation type="submission" date="2016-06" db="EMBL/GenBank/DDBJ databases">
        <title>Insight into the functional genes involving in sulfur oxidation in Pearl River water.</title>
        <authorList>
            <person name="Luo J."/>
            <person name="Tan X."/>
            <person name="Lin W."/>
        </authorList>
    </citation>
    <scope>NUCLEOTIDE SEQUENCE [LARGE SCALE GENOMIC DNA]</scope>
    <source>
        <strain evidence="12 13">LS2</strain>
    </source>
</reference>
<dbReference type="KEGG" id="haz:A9404_05980"/>
<feature type="site" description="Lowers pKa of active site Cys" evidence="6 10">
    <location>
        <position position="147"/>
    </location>
</feature>
<dbReference type="UniPathway" id="UPA00538">
    <property type="reaction ID" value="UER00592"/>
</dbReference>
<dbReference type="Gene3D" id="3.30.930.10">
    <property type="entry name" value="Bira Bifunctional Protein, Domain 2"/>
    <property type="match status" value="1"/>
</dbReference>
<dbReference type="NCBIfam" id="NF010922">
    <property type="entry name" value="PRK14342.1"/>
    <property type="match status" value="1"/>
</dbReference>